<dbReference type="SUPFAM" id="SSF48150">
    <property type="entry name" value="DNA-glycosylase"/>
    <property type="match status" value="1"/>
</dbReference>
<evidence type="ECO:0000256" key="1">
    <source>
        <dbReference type="ARBA" id="ARBA00000086"/>
    </source>
</evidence>
<keyword evidence="7" id="KW-0227">DNA damage</keyword>
<dbReference type="Proteomes" id="UP000678374">
    <property type="component" value="Unassembled WGS sequence"/>
</dbReference>
<dbReference type="Pfam" id="PF02805">
    <property type="entry name" value="Ada_Zn_binding"/>
    <property type="match status" value="1"/>
</dbReference>
<dbReference type="CDD" id="cd00056">
    <property type="entry name" value="ENDO3c"/>
    <property type="match status" value="1"/>
</dbReference>
<evidence type="ECO:0000256" key="12">
    <source>
        <dbReference type="ARBA" id="ARBA00023163"/>
    </source>
</evidence>
<keyword evidence="13" id="KW-0234">DNA repair</keyword>
<dbReference type="GO" id="GO:0043565">
    <property type="term" value="F:sequence-specific DNA binding"/>
    <property type="evidence" value="ECO:0007669"/>
    <property type="project" value="InterPro"/>
</dbReference>
<dbReference type="SMART" id="SM00342">
    <property type="entry name" value="HTH_ARAC"/>
    <property type="match status" value="1"/>
</dbReference>
<dbReference type="EC" id="3.2.2.21" evidence="3"/>
<dbReference type="InterPro" id="IPR010316">
    <property type="entry name" value="AlkA_N"/>
</dbReference>
<accession>A0A940YKW9</accession>
<keyword evidence="6" id="KW-0479">Metal-binding</keyword>
<dbReference type="InterPro" id="IPR009057">
    <property type="entry name" value="Homeodomain-like_sf"/>
</dbReference>
<dbReference type="InterPro" id="IPR004026">
    <property type="entry name" value="Ada_DNA_repair_Zn-bd"/>
</dbReference>
<organism evidence="15 16">
    <name type="scientific">Ideonella aquatica</name>
    <dbReference type="NCBI Taxonomy" id="2824119"/>
    <lineage>
        <taxon>Bacteria</taxon>
        <taxon>Pseudomonadati</taxon>
        <taxon>Pseudomonadota</taxon>
        <taxon>Betaproteobacteria</taxon>
        <taxon>Burkholderiales</taxon>
        <taxon>Sphaerotilaceae</taxon>
        <taxon>Ideonella</taxon>
    </lineage>
</organism>
<evidence type="ECO:0000256" key="6">
    <source>
        <dbReference type="ARBA" id="ARBA00022723"/>
    </source>
</evidence>
<dbReference type="Pfam" id="PF12833">
    <property type="entry name" value="HTH_18"/>
    <property type="match status" value="1"/>
</dbReference>
<evidence type="ECO:0000256" key="3">
    <source>
        <dbReference type="ARBA" id="ARBA00012000"/>
    </source>
</evidence>
<dbReference type="SUPFAM" id="SSF55945">
    <property type="entry name" value="TATA-box binding protein-like"/>
    <property type="match status" value="1"/>
</dbReference>
<dbReference type="InterPro" id="IPR018060">
    <property type="entry name" value="HTH_AraC"/>
</dbReference>
<sequence>MSPLRPLDDDSAYRALQTHDARFDGRFFVGVTSTGIYCRPVCRVRLPRRENCRFFGHAAAAEQAGFRPCLRCRPEQAPGLSGADAARSLAEAGARLITHAVAAGEQPSLPAIAQRLGITERHLRRIFQAHLGVSPIDWQTTQRLLLAKRLLTDTTLPITQVAAASGFGSLRRFNAAFAERYRLTPGALRRATGTDPGVRPLRLPWRPPYDRASMMAFLAARPLARVEAADDAGWWRRTLAVTHHGQTLHGWIALRLDEDAAALEVAPTLAPALGTVIERVRHLLDLDADPARIDPALASLPVAVRPGLRVPGCIDGFETMVRIVLGQQVSVAAACTLAARLVERFGAPLATPWPGLDRLFPSPRALAEASPEAIGTLGIVRVRVGALQALARAVDSGTLALHPAAPVEDTLARLRQLPGVGDWTAELAALRVLAWPDAFPATDAGVVKALGGLKAAQSLPLAEAWRPWRSYAVMQLWQSLVDRPEETDR</sequence>
<dbReference type="GO" id="GO:0003700">
    <property type="term" value="F:DNA-binding transcription factor activity"/>
    <property type="evidence" value="ECO:0007669"/>
    <property type="project" value="InterPro"/>
</dbReference>
<dbReference type="SMART" id="SM01009">
    <property type="entry name" value="AlkA_N"/>
    <property type="match status" value="1"/>
</dbReference>
<dbReference type="GO" id="GO:0032259">
    <property type="term" value="P:methylation"/>
    <property type="evidence" value="ECO:0007669"/>
    <property type="project" value="UniProtKB-KW"/>
</dbReference>
<comment type="catalytic activity">
    <reaction evidence="1">
        <text>Hydrolysis of alkylated DNA, releasing 3-methyladenine, 3-methylguanine, 7-methylguanine and 7-methyladenine.</text>
        <dbReference type="EC" id="3.2.2.21"/>
    </reaction>
</comment>
<feature type="domain" description="HTH araC/xylS-type" evidence="14">
    <location>
        <begin position="91"/>
        <end position="191"/>
    </location>
</feature>
<dbReference type="Gene3D" id="3.40.10.10">
    <property type="entry name" value="DNA Methylphosphotriester Repair Domain"/>
    <property type="match status" value="1"/>
</dbReference>
<dbReference type="SMART" id="SM00478">
    <property type="entry name" value="ENDO3c"/>
    <property type="match status" value="1"/>
</dbReference>
<dbReference type="Pfam" id="PF00730">
    <property type="entry name" value="HhH-GPD"/>
    <property type="match status" value="1"/>
</dbReference>
<dbReference type="PROSITE" id="PS01124">
    <property type="entry name" value="HTH_ARAC_FAMILY_2"/>
    <property type="match status" value="1"/>
</dbReference>
<dbReference type="GO" id="GO:0005737">
    <property type="term" value="C:cytoplasm"/>
    <property type="evidence" value="ECO:0007669"/>
    <property type="project" value="TreeGrafter"/>
</dbReference>
<dbReference type="InterPro" id="IPR018062">
    <property type="entry name" value="HTH_AraC-typ_CS"/>
</dbReference>
<evidence type="ECO:0000313" key="16">
    <source>
        <dbReference type="Proteomes" id="UP000678374"/>
    </source>
</evidence>
<name>A0A940YKW9_9BURK</name>
<dbReference type="SUPFAM" id="SSF46689">
    <property type="entry name" value="Homeodomain-like"/>
    <property type="match status" value="1"/>
</dbReference>
<comment type="caution">
    <text evidence="15">The sequence shown here is derived from an EMBL/GenBank/DDBJ whole genome shotgun (WGS) entry which is preliminary data.</text>
</comment>
<keyword evidence="4" id="KW-0489">Methyltransferase</keyword>
<reference evidence="15" key="1">
    <citation type="submission" date="2021-04" db="EMBL/GenBank/DDBJ databases">
        <title>The genome sequence of Ideonella sp. 4Y11.</title>
        <authorList>
            <person name="Liu Y."/>
        </authorList>
    </citation>
    <scope>NUCLEOTIDE SEQUENCE</scope>
    <source>
        <strain evidence="15">4Y11</strain>
    </source>
</reference>
<keyword evidence="10" id="KW-0238">DNA-binding</keyword>
<evidence type="ECO:0000256" key="9">
    <source>
        <dbReference type="ARBA" id="ARBA00023015"/>
    </source>
</evidence>
<dbReference type="InterPro" id="IPR023170">
    <property type="entry name" value="HhH_base_excis_C"/>
</dbReference>
<dbReference type="InterPro" id="IPR051912">
    <property type="entry name" value="Alkylbase_DNA_Glycosylase/TA"/>
</dbReference>
<dbReference type="GO" id="GO:0008168">
    <property type="term" value="F:methyltransferase activity"/>
    <property type="evidence" value="ECO:0007669"/>
    <property type="project" value="UniProtKB-KW"/>
</dbReference>
<evidence type="ECO:0000256" key="13">
    <source>
        <dbReference type="ARBA" id="ARBA00023204"/>
    </source>
</evidence>
<dbReference type="GO" id="GO:0006307">
    <property type="term" value="P:DNA alkylation repair"/>
    <property type="evidence" value="ECO:0007669"/>
    <property type="project" value="TreeGrafter"/>
</dbReference>
<dbReference type="SUPFAM" id="SSF57884">
    <property type="entry name" value="Ada DNA repair protein, N-terminal domain (N-Ada 10)"/>
    <property type="match status" value="1"/>
</dbReference>
<dbReference type="FunFam" id="3.40.10.10:FF:000001">
    <property type="entry name" value="DNA-3-methyladenine glycosylase 2"/>
    <property type="match status" value="1"/>
</dbReference>
<dbReference type="AlphaFoldDB" id="A0A940YKW9"/>
<dbReference type="InterPro" id="IPR037046">
    <property type="entry name" value="AlkA_N_sf"/>
</dbReference>
<keyword evidence="5" id="KW-0808">Transferase</keyword>
<keyword evidence="9" id="KW-0805">Transcription regulation</keyword>
<dbReference type="GO" id="GO:0008725">
    <property type="term" value="F:DNA-3-methyladenine glycosylase activity"/>
    <property type="evidence" value="ECO:0007669"/>
    <property type="project" value="TreeGrafter"/>
</dbReference>
<dbReference type="GO" id="GO:0043916">
    <property type="term" value="F:DNA-7-methylguanine glycosylase activity"/>
    <property type="evidence" value="ECO:0007669"/>
    <property type="project" value="TreeGrafter"/>
</dbReference>
<evidence type="ECO:0000256" key="7">
    <source>
        <dbReference type="ARBA" id="ARBA00022763"/>
    </source>
</evidence>
<dbReference type="GO" id="GO:0032993">
    <property type="term" value="C:protein-DNA complex"/>
    <property type="evidence" value="ECO:0007669"/>
    <property type="project" value="TreeGrafter"/>
</dbReference>
<dbReference type="PANTHER" id="PTHR43003:SF13">
    <property type="entry name" value="DNA-3-METHYLADENINE GLYCOSYLASE 2"/>
    <property type="match status" value="1"/>
</dbReference>
<comment type="cofactor">
    <cofactor evidence="2">
        <name>Zn(2+)</name>
        <dbReference type="ChEBI" id="CHEBI:29105"/>
    </cofactor>
</comment>
<evidence type="ECO:0000256" key="5">
    <source>
        <dbReference type="ARBA" id="ARBA00022679"/>
    </source>
</evidence>
<dbReference type="Gene3D" id="1.10.10.60">
    <property type="entry name" value="Homeodomain-like"/>
    <property type="match status" value="1"/>
</dbReference>
<dbReference type="RefSeq" id="WP_210804130.1">
    <property type="nucleotide sequence ID" value="NZ_JAGQDE010000029.1"/>
</dbReference>
<evidence type="ECO:0000259" key="14">
    <source>
        <dbReference type="PROSITE" id="PS01124"/>
    </source>
</evidence>
<dbReference type="GO" id="GO:0006285">
    <property type="term" value="P:base-excision repair, AP site formation"/>
    <property type="evidence" value="ECO:0007669"/>
    <property type="project" value="TreeGrafter"/>
</dbReference>
<dbReference type="InterPro" id="IPR011257">
    <property type="entry name" value="DNA_glycosylase"/>
</dbReference>
<dbReference type="Gene3D" id="3.30.310.20">
    <property type="entry name" value="DNA-3-methyladenine glycosylase AlkA, N-terminal domain"/>
    <property type="match status" value="1"/>
</dbReference>
<dbReference type="Gene3D" id="1.10.1670.10">
    <property type="entry name" value="Helix-hairpin-Helix base-excision DNA repair enzymes (C-terminal)"/>
    <property type="match status" value="1"/>
</dbReference>
<evidence type="ECO:0000256" key="8">
    <source>
        <dbReference type="ARBA" id="ARBA00022833"/>
    </source>
</evidence>
<dbReference type="InterPro" id="IPR003265">
    <property type="entry name" value="HhH-GPD_domain"/>
</dbReference>
<keyword evidence="8" id="KW-0862">Zinc</keyword>
<dbReference type="PROSITE" id="PS00041">
    <property type="entry name" value="HTH_ARAC_FAMILY_1"/>
    <property type="match status" value="1"/>
</dbReference>
<dbReference type="InterPro" id="IPR035451">
    <property type="entry name" value="Ada-like_dom_sf"/>
</dbReference>
<evidence type="ECO:0000313" key="15">
    <source>
        <dbReference type="EMBL" id="MBQ0961449.1"/>
    </source>
</evidence>
<evidence type="ECO:0000256" key="4">
    <source>
        <dbReference type="ARBA" id="ARBA00022603"/>
    </source>
</evidence>
<evidence type="ECO:0000256" key="10">
    <source>
        <dbReference type="ARBA" id="ARBA00023125"/>
    </source>
</evidence>
<keyword evidence="16" id="KW-1185">Reference proteome</keyword>
<dbReference type="Pfam" id="PF06029">
    <property type="entry name" value="AlkA_N"/>
    <property type="match status" value="1"/>
</dbReference>
<evidence type="ECO:0000256" key="11">
    <source>
        <dbReference type="ARBA" id="ARBA00023159"/>
    </source>
</evidence>
<protein>
    <recommendedName>
        <fullName evidence="3">DNA-3-methyladenine glycosylase II</fullName>
        <ecNumber evidence="3">3.2.2.21</ecNumber>
    </recommendedName>
</protein>
<dbReference type="EMBL" id="JAGQDE010000029">
    <property type="protein sequence ID" value="MBQ0961449.1"/>
    <property type="molecule type" value="Genomic_DNA"/>
</dbReference>
<dbReference type="Gene3D" id="1.10.340.30">
    <property type="entry name" value="Hypothetical protein, domain 2"/>
    <property type="match status" value="1"/>
</dbReference>
<dbReference type="GO" id="GO:0008270">
    <property type="term" value="F:zinc ion binding"/>
    <property type="evidence" value="ECO:0007669"/>
    <property type="project" value="InterPro"/>
</dbReference>
<gene>
    <name evidence="15" type="ORF">KAK06_21045</name>
</gene>
<keyword evidence="11" id="KW-0010">Activator</keyword>
<dbReference type="GO" id="GO:0032131">
    <property type="term" value="F:alkylated DNA binding"/>
    <property type="evidence" value="ECO:0007669"/>
    <property type="project" value="TreeGrafter"/>
</dbReference>
<proteinExistence type="predicted"/>
<evidence type="ECO:0000256" key="2">
    <source>
        <dbReference type="ARBA" id="ARBA00001947"/>
    </source>
</evidence>
<dbReference type="PANTHER" id="PTHR43003">
    <property type="entry name" value="DNA-3-METHYLADENINE GLYCOSYLASE"/>
    <property type="match status" value="1"/>
</dbReference>
<keyword evidence="12" id="KW-0804">Transcription</keyword>